<evidence type="ECO:0000256" key="3">
    <source>
        <dbReference type="ARBA" id="ARBA00022475"/>
    </source>
</evidence>
<feature type="domain" description="ABC transmembrane type-1" evidence="9">
    <location>
        <begin position="415"/>
        <end position="631"/>
    </location>
</feature>
<sequence length="640" mass="68878">MRLSAVLSAALSAVLFIMLAGLASAENLQWTVGHTYITSLEVRGDGQAIAVGTYDAKAVVFDANGQPLYEFQAKNVVTGVSFMEDDSLLVASDDRHLYRIGPDGGVIWDINLKRPVTAVSVSRDGTTVLALLKGSKTAYLFDRDGKPLDEIDIGIQPRKADMSGNGEWIALGGSNQYVYVFNGKLEHVGKYSVSGTIDALSVTDDGRVVAGTSARSVYIFEADGISRAEFSAADSITAVAATDDARYIAVSDFAGNDYVLNGSGALLWKASGSGDSAGRAVAVSPDGSLLYKGSSLGVVQKLDIGSVIVSAKQQLAATRITVAVAAVAAAGLLSWLMIYLKRRGKLGLLKTVWRERSSYLMLLPTFGLIGIFLYYPAFSGLFHSFYDWNPGGRSTFIGLANYERMLNDPYVSKGIGNLVLLLATGLFKTVVPPLIVAELIYYLRRKSSQYWFRTAFVTSMIIPAVASLLIWQNFYDPNVGLLNQALQAVGLGEWIRSWLGDPNTAIWAIIFMGFPFVGILPLLIFYAGLISIPQDMIESAKIDGASTGRMIRSLHLPMLSGQIKLLVILAFIGIIQDFGGILIVTGGGPLDSTYVPALQMYYAATQFNDLGYASALGVAMFVVILALTIINMKFFKTSTD</sequence>
<evidence type="ECO:0000256" key="2">
    <source>
        <dbReference type="ARBA" id="ARBA00022448"/>
    </source>
</evidence>
<feature type="transmembrane region" description="Helical" evidence="7">
    <location>
        <begin position="418"/>
        <end position="443"/>
    </location>
</feature>
<dbReference type="Pfam" id="PF00528">
    <property type="entry name" value="BPD_transp_1"/>
    <property type="match status" value="1"/>
</dbReference>
<dbReference type="RefSeq" id="WP_377564020.1">
    <property type="nucleotide sequence ID" value="NZ_JBHTJZ010000011.1"/>
</dbReference>
<comment type="similarity">
    <text evidence="7">Belongs to the binding-protein-dependent transport system permease family.</text>
</comment>
<comment type="subcellular location">
    <subcellularLocation>
        <location evidence="1 7">Cell membrane</location>
        <topology evidence="1 7">Multi-pass membrane protein</topology>
    </subcellularLocation>
</comment>
<dbReference type="EMBL" id="JBHTJZ010000011">
    <property type="protein sequence ID" value="MFD0959766.1"/>
    <property type="molecule type" value="Genomic_DNA"/>
</dbReference>
<keyword evidence="3" id="KW-1003">Cell membrane</keyword>
<feature type="chain" id="PRO_5046675670" evidence="8">
    <location>
        <begin position="26"/>
        <end position="640"/>
    </location>
</feature>
<dbReference type="InterPro" id="IPR001680">
    <property type="entry name" value="WD40_rpt"/>
</dbReference>
<dbReference type="PROSITE" id="PS50928">
    <property type="entry name" value="ABC_TM1"/>
    <property type="match status" value="1"/>
</dbReference>
<dbReference type="PANTHER" id="PTHR43227:SF11">
    <property type="entry name" value="BLL4140 PROTEIN"/>
    <property type="match status" value="1"/>
</dbReference>
<evidence type="ECO:0000313" key="10">
    <source>
        <dbReference type="EMBL" id="MFD0959766.1"/>
    </source>
</evidence>
<feature type="transmembrane region" description="Helical" evidence="7">
    <location>
        <begin position="359"/>
        <end position="378"/>
    </location>
</feature>
<evidence type="ECO:0000256" key="6">
    <source>
        <dbReference type="ARBA" id="ARBA00023136"/>
    </source>
</evidence>
<evidence type="ECO:0000256" key="1">
    <source>
        <dbReference type="ARBA" id="ARBA00004651"/>
    </source>
</evidence>
<dbReference type="Gene3D" id="2.130.10.10">
    <property type="entry name" value="YVTN repeat-like/Quinoprotein amine dehydrogenase"/>
    <property type="match status" value="2"/>
</dbReference>
<dbReference type="InterPro" id="IPR035906">
    <property type="entry name" value="MetI-like_sf"/>
</dbReference>
<feature type="transmembrane region" description="Helical" evidence="7">
    <location>
        <begin position="505"/>
        <end position="529"/>
    </location>
</feature>
<name>A0ABW3HQK9_9BACL</name>
<keyword evidence="11" id="KW-1185">Reference proteome</keyword>
<evidence type="ECO:0000256" key="8">
    <source>
        <dbReference type="SAM" id="SignalP"/>
    </source>
</evidence>
<dbReference type="InterPro" id="IPR050809">
    <property type="entry name" value="UgpAE/MalFG_permease"/>
</dbReference>
<evidence type="ECO:0000313" key="11">
    <source>
        <dbReference type="Proteomes" id="UP001596989"/>
    </source>
</evidence>
<feature type="signal peptide" evidence="8">
    <location>
        <begin position="1"/>
        <end position="25"/>
    </location>
</feature>
<dbReference type="Proteomes" id="UP001596989">
    <property type="component" value="Unassembled WGS sequence"/>
</dbReference>
<evidence type="ECO:0000256" key="5">
    <source>
        <dbReference type="ARBA" id="ARBA00022989"/>
    </source>
</evidence>
<gene>
    <name evidence="10" type="ORF">ACFQ2I_10230</name>
</gene>
<keyword evidence="8" id="KW-0732">Signal</keyword>
<feature type="transmembrane region" description="Helical" evidence="7">
    <location>
        <begin position="610"/>
        <end position="630"/>
    </location>
</feature>
<accession>A0ABW3HQK9</accession>
<feature type="transmembrane region" description="Helical" evidence="7">
    <location>
        <begin position="450"/>
        <end position="471"/>
    </location>
</feature>
<evidence type="ECO:0000256" key="7">
    <source>
        <dbReference type="RuleBase" id="RU363032"/>
    </source>
</evidence>
<proteinExistence type="inferred from homology"/>
<feature type="transmembrane region" description="Helical" evidence="7">
    <location>
        <begin position="565"/>
        <end position="590"/>
    </location>
</feature>
<dbReference type="SUPFAM" id="SSF101908">
    <property type="entry name" value="Putative isomerase YbhE"/>
    <property type="match status" value="1"/>
</dbReference>
<comment type="caution">
    <text evidence="10">The sequence shown here is derived from an EMBL/GenBank/DDBJ whole genome shotgun (WGS) entry which is preliminary data.</text>
</comment>
<feature type="transmembrane region" description="Helical" evidence="7">
    <location>
        <begin position="320"/>
        <end position="338"/>
    </location>
</feature>
<dbReference type="InterPro" id="IPR000515">
    <property type="entry name" value="MetI-like"/>
</dbReference>
<evidence type="ECO:0000259" key="9">
    <source>
        <dbReference type="PROSITE" id="PS50928"/>
    </source>
</evidence>
<keyword evidence="5 7" id="KW-1133">Transmembrane helix</keyword>
<dbReference type="SUPFAM" id="SSF161098">
    <property type="entry name" value="MetI-like"/>
    <property type="match status" value="1"/>
</dbReference>
<keyword evidence="4 7" id="KW-0812">Transmembrane</keyword>
<reference evidence="11" key="1">
    <citation type="journal article" date="2019" name="Int. J. Syst. Evol. Microbiol.">
        <title>The Global Catalogue of Microorganisms (GCM) 10K type strain sequencing project: providing services to taxonomists for standard genome sequencing and annotation.</title>
        <authorList>
            <consortium name="The Broad Institute Genomics Platform"/>
            <consortium name="The Broad Institute Genome Sequencing Center for Infectious Disease"/>
            <person name="Wu L."/>
            <person name="Ma J."/>
        </authorList>
    </citation>
    <scope>NUCLEOTIDE SEQUENCE [LARGE SCALE GENOMIC DNA]</scope>
    <source>
        <strain evidence="11">CCUG 59129</strain>
    </source>
</reference>
<evidence type="ECO:0000256" key="4">
    <source>
        <dbReference type="ARBA" id="ARBA00022692"/>
    </source>
</evidence>
<dbReference type="CDD" id="cd06261">
    <property type="entry name" value="TM_PBP2"/>
    <property type="match status" value="1"/>
</dbReference>
<dbReference type="SMART" id="SM00320">
    <property type="entry name" value="WD40"/>
    <property type="match status" value="4"/>
</dbReference>
<dbReference type="InterPro" id="IPR015943">
    <property type="entry name" value="WD40/YVTN_repeat-like_dom_sf"/>
</dbReference>
<dbReference type="Gene3D" id="1.10.3720.10">
    <property type="entry name" value="MetI-like"/>
    <property type="match status" value="1"/>
</dbReference>
<keyword evidence="6 7" id="KW-0472">Membrane</keyword>
<keyword evidence="2 7" id="KW-0813">Transport</keyword>
<dbReference type="PANTHER" id="PTHR43227">
    <property type="entry name" value="BLL4140 PROTEIN"/>
    <property type="match status" value="1"/>
</dbReference>
<protein>
    <submittedName>
        <fullName evidence="10">ABC transporter permease subunit</fullName>
    </submittedName>
</protein>
<organism evidence="10 11">
    <name type="scientific">Paenibacillus chungangensis</name>
    <dbReference type="NCBI Taxonomy" id="696535"/>
    <lineage>
        <taxon>Bacteria</taxon>
        <taxon>Bacillati</taxon>
        <taxon>Bacillota</taxon>
        <taxon>Bacilli</taxon>
        <taxon>Bacillales</taxon>
        <taxon>Paenibacillaceae</taxon>
        <taxon>Paenibacillus</taxon>
    </lineage>
</organism>